<keyword evidence="4" id="KW-1185">Reference proteome</keyword>
<dbReference type="PROSITE" id="PS51375">
    <property type="entry name" value="PPR"/>
    <property type="match status" value="1"/>
</dbReference>
<reference evidence="3" key="1">
    <citation type="submission" date="2022-11" db="EMBL/GenBank/DDBJ databases">
        <authorList>
            <person name="Hyden B.L."/>
            <person name="Feng K."/>
            <person name="Yates T."/>
            <person name="Jawdy S."/>
            <person name="Smart L.B."/>
            <person name="Muchero W."/>
        </authorList>
    </citation>
    <scope>NUCLEOTIDE SEQUENCE</scope>
    <source>
        <tissue evidence="3">Shoot tip</tissue>
    </source>
</reference>
<dbReference type="InterPro" id="IPR002885">
    <property type="entry name" value="PPR_rpt"/>
</dbReference>
<dbReference type="InterPro" id="IPR011990">
    <property type="entry name" value="TPR-like_helical_dom_sf"/>
</dbReference>
<evidence type="ECO:0008006" key="5">
    <source>
        <dbReference type="Google" id="ProtNLM"/>
    </source>
</evidence>
<protein>
    <recommendedName>
        <fullName evidence="5">Pentatricopeptide repeat-containing protein</fullName>
    </recommendedName>
</protein>
<keyword evidence="1" id="KW-0677">Repeat</keyword>
<dbReference type="OrthoDB" id="330671at2759"/>
<accession>A0A9Q0UAL6</accession>
<dbReference type="Pfam" id="PF01535">
    <property type="entry name" value="PPR"/>
    <property type="match status" value="3"/>
</dbReference>
<dbReference type="AlphaFoldDB" id="A0A9Q0UAL6"/>
<comment type="caution">
    <text evidence="3">The sequence shown here is derived from an EMBL/GenBank/DDBJ whole genome shotgun (WGS) entry which is preliminary data.</text>
</comment>
<dbReference type="GO" id="GO:0009451">
    <property type="term" value="P:RNA modification"/>
    <property type="evidence" value="ECO:0007669"/>
    <property type="project" value="InterPro"/>
</dbReference>
<evidence type="ECO:0000313" key="4">
    <source>
        <dbReference type="Proteomes" id="UP001151532"/>
    </source>
</evidence>
<dbReference type="PANTHER" id="PTHR47926:SF436">
    <property type="entry name" value="PENTATRICOPEPTIDE REPEAT-CONTAINING PROTEIN ELI1, CHLOROPLASTIC-LIKE ISOFORM X2"/>
    <property type="match status" value="1"/>
</dbReference>
<sequence>MLCDQHYVYPNDFTFTYVFSACSKFNGVFEGKQAHAQMIKFPFEFGVHSWNSLLDFYGKVGEVGIVSGELDEARRVFDEMPERDVVSWTIMLVGYADAGFLSEASCFKALVLFKEMQVAKVKMDEVIVTTLLTACARLGALDQGRWLHMYIDKHGIKVDAHLSTGLIDMYSKCGRIDMAWKIFQETEDKKLQAMDIYMVQDEHELMSTISAENRETAGQNSQIVPCKFVGDARVSSFGVNMPLLGLVTKLEDVLATCSLRIL</sequence>
<dbReference type="EMBL" id="JAPFFK010000013">
    <property type="protein sequence ID" value="KAJ6726516.1"/>
    <property type="molecule type" value="Genomic_DNA"/>
</dbReference>
<name>A0A9Q0UAL6_SALPP</name>
<dbReference type="InterPro" id="IPR046960">
    <property type="entry name" value="PPR_At4g14850-like_plant"/>
</dbReference>
<organism evidence="3 4">
    <name type="scientific">Salix purpurea</name>
    <name type="common">Purple osier willow</name>
    <dbReference type="NCBI Taxonomy" id="77065"/>
    <lineage>
        <taxon>Eukaryota</taxon>
        <taxon>Viridiplantae</taxon>
        <taxon>Streptophyta</taxon>
        <taxon>Embryophyta</taxon>
        <taxon>Tracheophyta</taxon>
        <taxon>Spermatophyta</taxon>
        <taxon>Magnoliopsida</taxon>
        <taxon>eudicotyledons</taxon>
        <taxon>Gunneridae</taxon>
        <taxon>Pentapetalae</taxon>
        <taxon>rosids</taxon>
        <taxon>fabids</taxon>
        <taxon>Malpighiales</taxon>
        <taxon>Salicaceae</taxon>
        <taxon>Saliceae</taxon>
        <taxon>Salix</taxon>
    </lineage>
</organism>
<gene>
    <name evidence="3" type="ORF">OIU79_004625</name>
</gene>
<dbReference type="Proteomes" id="UP001151532">
    <property type="component" value="Chromosome 8"/>
</dbReference>
<dbReference type="Gene3D" id="1.25.40.10">
    <property type="entry name" value="Tetratricopeptide repeat domain"/>
    <property type="match status" value="2"/>
</dbReference>
<reference evidence="3" key="2">
    <citation type="journal article" date="2023" name="Int. J. Mol. Sci.">
        <title>De Novo Assembly and Annotation of 11 Diverse Shrub Willow (Salix) Genomes Reveals Novel Gene Organization in Sex-Linked Regions.</title>
        <authorList>
            <person name="Hyden B."/>
            <person name="Feng K."/>
            <person name="Yates T.B."/>
            <person name="Jawdy S."/>
            <person name="Cereghino C."/>
            <person name="Smart L.B."/>
            <person name="Muchero W."/>
        </authorList>
    </citation>
    <scope>NUCLEOTIDE SEQUENCE</scope>
    <source>
        <tissue evidence="3">Shoot tip</tissue>
    </source>
</reference>
<evidence type="ECO:0000313" key="3">
    <source>
        <dbReference type="EMBL" id="KAJ6726516.1"/>
    </source>
</evidence>
<evidence type="ECO:0000256" key="1">
    <source>
        <dbReference type="ARBA" id="ARBA00022737"/>
    </source>
</evidence>
<dbReference type="PANTHER" id="PTHR47926">
    <property type="entry name" value="PENTATRICOPEPTIDE REPEAT-CONTAINING PROTEIN"/>
    <property type="match status" value="1"/>
</dbReference>
<proteinExistence type="predicted"/>
<dbReference type="GO" id="GO:0003723">
    <property type="term" value="F:RNA binding"/>
    <property type="evidence" value="ECO:0007669"/>
    <property type="project" value="InterPro"/>
</dbReference>
<evidence type="ECO:0000256" key="2">
    <source>
        <dbReference type="PROSITE-ProRule" id="PRU00708"/>
    </source>
</evidence>
<feature type="repeat" description="PPR" evidence="2">
    <location>
        <begin position="159"/>
        <end position="193"/>
    </location>
</feature>